<gene>
    <name evidence="2" type="ORF">CYCCA115_LOCUS12496</name>
</gene>
<evidence type="ECO:0000256" key="1">
    <source>
        <dbReference type="SAM" id="MobiDB-lite"/>
    </source>
</evidence>
<feature type="compositionally biased region" description="Low complexity" evidence="1">
    <location>
        <begin position="59"/>
        <end position="68"/>
    </location>
</feature>
<proteinExistence type="predicted"/>
<dbReference type="EMBL" id="CAKOGP040001759">
    <property type="protein sequence ID" value="CAJ1950249.1"/>
    <property type="molecule type" value="Genomic_DNA"/>
</dbReference>
<dbReference type="PANTHER" id="PTHR43642">
    <property type="entry name" value="HYBRID SIGNAL TRANSDUCTION HISTIDINE KINASE G"/>
    <property type="match status" value="1"/>
</dbReference>
<protein>
    <submittedName>
        <fullName evidence="2">Uncharacterized protein</fullName>
    </submittedName>
</protein>
<dbReference type="InterPro" id="IPR053159">
    <property type="entry name" value="Hybrid_Histidine_Kinase"/>
</dbReference>
<accession>A0AAD2JHI4</accession>
<sequence>MTELVVGESPGQLDKVILTIPEVDDDDLPSTFGDEDALLSVIDPSKAKRASSDKCSPPSIATTTTKSVTTVSIRSSELQLMQNPEGTMSVSSGFNIPKTCMQHLKLDFLSLGLIGRDGQVAALKDCLDRLMDGNASSSHKGELSTKHHLKQLVFLGGNSGSGKTTLSRSIEEIVTERYGGVLVEGKCEMQTRDEPFFGIAKALGKICIEVSNSGRDSKKLADELMVELGDKLEPLLEVIPELKQVIPDYKSAMLDADPDILDLENGLSRWKRFLLASFGLHHI</sequence>
<dbReference type="AlphaFoldDB" id="A0AAD2JHI4"/>
<dbReference type="SUPFAM" id="SSF52540">
    <property type="entry name" value="P-loop containing nucleoside triphosphate hydrolases"/>
    <property type="match status" value="1"/>
</dbReference>
<keyword evidence="3" id="KW-1185">Reference proteome</keyword>
<evidence type="ECO:0000313" key="3">
    <source>
        <dbReference type="Proteomes" id="UP001295423"/>
    </source>
</evidence>
<dbReference type="Gene3D" id="3.40.50.300">
    <property type="entry name" value="P-loop containing nucleotide triphosphate hydrolases"/>
    <property type="match status" value="1"/>
</dbReference>
<dbReference type="Gene3D" id="1.10.8.60">
    <property type="match status" value="1"/>
</dbReference>
<feature type="region of interest" description="Disordered" evidence="1">
    <location>
        <begin position="48"/>
        <end position="68"/>
    </location>
</feature>
<comment type="caution">
    <text evidence="2">The sequence shown here is derived from an EMBL/GenBank/DDBJ whole genome shotgun (WGS) entry which is preliminary data.</text>
</comment>
<dbReference type="PANTHER" id="PTHR43642:SF1">
    <property type="entry name" value="HYBRID SIGNAL TRANSDUCTION HISTIDINE KINASE G"/>
    <property type="match status" value="1"/>
</dbReference>
<dbReference type="Proteomes" id="UP001295423">
    <property type="component" value="Unassembled WGS sequence"/>
</dbReference>
<organism evidence="2 3">
    <name type="scientific">Cylindrotheca closterium</name>
    <dbReference type="NCBI Taxonomy" id="2856"/>
    <lineage>
        <taxon>Eukaryota</taxon>
        <taxon>Sar</taxon>
        <taxon>Stramenopiles</taxon>
        <taxon>Ochrophyta</taxon>
        <taxon>Bacillariophyta</taxon>
        <taxon>Bacillariophyceae</taxon>
        <taxon>Bacillariophycidae</taxon>
        <taxon>Bacillariales</taxon>
        <taxon>Bacillariaceae</taxon>
        <taxon>Cylindrotheca</taxon>
    </lineage>
</organism>
<name>A0AAD2JHI4_9STRA</name>
<dbReference type="InterPro" id="IPR027417">
    <property type="entry name" value="P-loop_NTPase"/>
</dbReference>
<evidence type="ECO:0000313" key="2">
    <source>
        <dbReference type="EMBL" id="CAJ1950249.1"/>
    </source>
</evidence>
<reference evidence="2" key="1">
    <citation type="submission" date="2023-08" db="EMBL/GenBank/DDBJ databases">
        <authorList>
            <person name="Audoor S."/>
            <person name="Bilcke G."/>
        </authorList>
    </citation>
    <scope>NUCLEOTIDE SEQUENCE</scope>
</reference>